<dbReference type="SUPFAM" id="SSF54695">
    <property type="entry name" value="POZ domain"/>
    <property type="match status" value="1"/>
</dbReference>
<evidence type="ECO:0000256" key="1">
    <source>
        <dbReference type="ARBA" id="ARBA00022441"/>
    </source>
</evidence>
<dbReference type="InterPro" id="IPR015915">
    <property type="entry name" value="Kelch-typ_b-propeller"/>
</dbReference>
<dbReference type="AlphaFoldDB" id="A0A3Q3C2M7"/>
<reference evidence="4" key="2">
    <citation type="submission" date="2025-09" db="UniProtKB">
        <authorList>
            <consortium name="Ensembl"/>
        </authorList>
    </citation>
    <scope>IDENTIFICATION</scope>
</reference>
<dbReference type="PANTHER" id="PTHR24412:SF192">
    <property type="entry name" value="KELCH REPEAT AND BTB DOMAIN-CONTAINING PROTEIN 2"/>
    <property type="match status" value="1"/>
</dbReference>
<dbReference type="PROSITE" id="PS50097">
    <property type="entry name" value="BTB"/>
    <property type="match status" value="1"/>
</dbReference>
<evidence type="ECO:0000313" key="5">
    <source>
        <dbReference type="Proteomes" id="UP000264840"/>
    </source>
</evidence>
<dbReference type="Pfam" id="PF00651">
    <property type="entry name" value="BTB"/>
    <property type="match status" value="1"/>
</dbReference>
<dbReference type="Pfam" id="PF01344">
    <property type="entry name" value="Kelch_1"/>
    <property type="match status" value="2"/>
</dbReference>
<sequence length="783" mass="89462">MSDLSERRPVNTDYAVSLLEQLKFFYEQKLLTDVVLLVEDTEFPCHKMVLATCSSYFRAMFMSGLSESTQTHVHLRNVDAATLQIIITYAYTGNLAISDSTVEPLYETACFLQVEDVLLQCRDYLVKKINAENCVRMLSIGDLYSCSELKQSAKRMVEHKFPKVYRQETFLQLSHELLIDILSSDNLNVEKEETVREAAMLWLEYNMEARSQHLSSVLSQIRIDALSEVTQRAWFQGLPPNDKSVVVQGLYKSMPKFFKPRLGMTKEEMLIFMEAMSETHSDGYVFSSNVPTTVVCYSPQAEKVYKLCNPPGDLQKVGTLVTPDNDVFIAGGQIPLKNSISNHGKSGKLQAVFRSVDSFFWFDAQQNSWVPKTPMLCTRIKPTVVYCDGFIYAIGGDNVGGELNKRTVERYDCEKDEWTMMSPLPFAWNWSTSVVAHNCIYVMTHDLMYCYLPRADTWMEMAMRKTSRCFASAAAFGDLIFYIGGLHVVSNSGIRLPTSTIDGSSVTVEIYDVKKNEWRLAANIPAKRYSDPCVRAVVLLNSLCIFMRETHMNERAKYAIYQYDVELDRWFLRQPVSERVLWDLGKDFRCAVGKLYPSCLEESPWKPPTYLFSPDGAEEFEVDVTKQVKFNFQQSFPFSKNRITYFLKRPADEGSRGCGFWERPERLFLKARERVTAGSAARRLSSLTSLSSALTPPLPVPRVGLHTGLPHNQQSTPHSICRDMIVTLCFSPTHNSIHSTNRFLAHHLFKFLFLISKLLKYIKCIIEYLFFICLKENCSSVGK</sequence>
<keyword evidence="1" id="KW-0880">Kelch repeat</keyword>
<dbReference type="InterPro" id="IPR047074">
    <property type="entry name" value="KBTBD2_BACK"/>
</dbReference>
<accession>A0A3Q3C2M7</accession>
<organism evidence="4 5">
    <name type="scientific">Haplochromis burtoni</name>
    <name type="common">Burton's mouthbrooder</name>
    <name type="synonym">Chromis burtoni</name>
    <dbReference type="NCBI Taxonomy" id="8153"/>
    <lineage>
        <taxon>Eukaryota</taxon>
        <taxon>Metazoa</taxon>
        <taxon>Chordata</taxon>
        <taxon>Craniata</taxon>
        <taxon>Vertebrata</taxon>
        <taxon>Euteleostomi</taxon>
        <taxon>Actinopterygii</taxon>
        <taxon>Neopterygii</taxon>
        <taxon>Teleostei</taxon>
        <taxon>Neoteleostei</taxon>
        <taxon>Acanthomorphata</taxon>
        <taxon>Ovalentaria</taxon>
        <taxon>Cichlomorphae</taxon>
        <taxon>Cichliformes</taxon>
        <taxon>Cichlidae</taxon>
        <taxon>African cichlids</taxon>
        <taxon>Pseudocrenilabrinae</taxon>
        <taxon>Haplochromini</taxon>
        <taxon>Haplochromis</taxon>
    </lineage>
</organism>
<dbReference type="OMA" id="CEKDEWT"/>
<reference evidence="4" key="1">
    <citation type="submission" date="2025-08" db="UniProtKB">
        <authorList>
            <consortium name="Ensembl"/>
        </authorList>
    </citation>
    <scope>IDENTIFICATION</scope>
</reference>
<dbReference type="SMART" id="SM00875">
    <property type="entry name" value="BACK"/>
    <property type="match status" value="1"/>
</dbReference>
<dbReference type="SMART" id="SM00225">
    <property type="entry name" value="BTB"/>
    <property type="match status" value="1"/>
</dbReference>
<dbReference type="InterPro" id="IPR011705">
    <property type="entry name" value="BACK"/>
</dbReference>
<dbReference type="Gene3D" id="3.30.710.10">
    <property type="entry name" value="Potassium Channel Kv1.1, Chain A"/>
    <property type="match status" value="1"/>
</dbReference>
<dbReference type="SUPFAM" id="SSF117281">
    <property type="entry name" value="Kelch motif"/>
    <property type="match status" value="1"/>
</dbReference>
<dbReference type="PANTHER" id="PTHR24412">
    <property type="entry name" value="KELCH PROTEIN"/>
    <property type="match status" value="1"/>
</dbReference>
<dbReference type="InterPro" id="IPR000210">
    <property type="entry name" value="BTB/POZ_dom"/>
</dbReference>
<proteinExistence type="predicted"/>
<protein>
    <submittedName>
        <fullName evidence="4">Kelch repeat and BTB (POZ) domain containing 2</fullName>
    </submittedName>
</protein>
<dbReference type="InterPro" id="IPR006652">
    <property type="entry name" value="Kelch_1"/>
</dbReference>
<dbReference type="CDD" id="cd18479">
    <property type="entry name" value="BACK_KBTBD2"/>
    <property type="match status" value="1"/>
</dbReference>
<dbReference type="GeneTree" id="ENSGT00940000156069"/>
<dbReference type="Ensembl" id="ENSHBUT00000019563.1">
    <property type="protein sequence ID" value="ENSHBUP00000012181.1"/>
    <property type="gene ID" value="ENSHBUG00000013893.1"/>
</dbReference>
<feature type="domain" description="BTB" evidence="3">
    <location>
        <begin position="32"/>
        <end position="99"/>
    </location>
</feature>
<dbReference type="Gene3D" id="1.25.40.420">
    <property type="match status" value="1"/>
</dbReference>
<dbReference type="InterPro" id="IPR011333">
    <property type="entry name" value="SKP1/BTB/POZ_sf"/>
</dbReference>
<dbReference type="Gene3D" id="2.120.10.80">
    <property type="entry name" value="Kelch-type beta propeller"/>
    <property type="match status" value="1"/>
</dbReference>
<evidence type="ECO:0000256" key="2">
    <source>
        <dbReference type="ARBA" id="ARBA00022737"/>
    </source>
</evidence>
<evidence type="ECO:0000259" key="3">
    <source>
        <dbReference type="PROSITE" id="PS50097"/>
    </source>
</evidence>
<evidence type="ECO:0000313" key="4">
    <source>
        <dbReference type="Ensembl" id="ENSHBUP00000012181.1"/>
    </source>
</evidence>
<dbReference type="Pfam" id="PF07707">
    <property type="entry name" value="BACK"/>
    <property type="match status" value="1"/>
</dbReference>
<name>A0A3Q3C2M7_HAPBU</name>
<dbReference type="FunFam" id="1.25.40.420:FF:000001">
    <property type="entry name" value="Kelch-like family member 12"/>
    <property type="match status" value="1"/>
</dbReference>
<keyword evidence="2" id="KW-0677">Repeat</keyword>
<dbReference type="STRING" id="8153.ENSHBUP00000012181"/>
<dbReference type="SMART" id="SM00612">
    <property type="entry name" value="Kelch"/>
    <property type="match status" value="3"/>
</dbReference>
<keyword evidence="5" id="KW-1185">Reference proteome</keyword>
<dbReference type="Proteomes" id="UP000264840">
    <property type="component" value="Unplaced"/>
</dbReference>